<protein>
    <recommendedName>
        <fullName evidence="3">Transposase</fullName>
    </recommendedName>
</protein>
<keyword evidence="2" id="KW-1185">Reference proteome</keyword>
<gene>
    <name evidence="1" type="ORF">BUALT_Bualt11G0026700</name>
</gene>
<name>A0AAV6WSC0_9LAMI</name>
<evidence type="ECO:0000313" key="2">
    <source>
        <dbReference type="Proteomes" id="UP000826271"/>
    </source>
</evidence>
<organism evidence="1 2">
    <name type="scientific">Buddleja alternifolia</name>
    <dbReference type="NCBI Taxonomy" id="168488"/>
    <lineage>
        <taxon>Eukaryota</taxon>
        <taxon>Viridiplantae</taxon>
        <taxon>Streptophyta</taxon>
        <taxon>Embryophyta</taxon>
        <taxon>Tracheophyta</taxon>
        <taxon>Spermatophyta</taxon>
        <taxon>Magnoliopsida</taxon>
        <taxon>eudicotyledons</taxon>
        <taxon>Gunneridae</taxon>
        <taxon>Pentapetalae</taxon>
        <taxon>asterids</taxon>
        <taxon>lamiids</taxon>
        <taxon>Lamiales</taxon>
        <taxon>Scrophulariaceae</taxon>
        <taxon>Buddlejeae</taxon>
        <taxon>Buddleja</taxon>
    </lineage>
</organism>
<accession>A0AAV6WSC0</accession>
<dbReference type="Proteomes" id="UP000826271">
    <property type="component" value="Unassembled WGS sequence"/>
</dbReference>
<proteinExistence type="predicted"/>
<sequence length="71" mass="8028">MSDASSGQPPPLVVIDECSLKKFKRVILGEEREACHGQVCKWEASLRTVFKCFFGTEQNWVTHEIIMDGLT</sequence>
<dbReference type="EMBL" id="WHWC01000011">
    <property type="protein sequence ID" value="KAG8373461.1"/>
    <property type="molecule type" value="Genomic_DNA"/>
</dbReference>
<comment type="caution">
    <text evidence="1">The sequence shown here is derived from an EMBL/GenBank/DDBJ whole genome shotgun (WGS) entry which is preliminary data.</text>
</comment>
<evidence type="ECO:0008006" key="3">
    <source>
        <dbReference type="Google" id="ProtNLM"/>
    </source>
</evidence>
<reference evidence="1" key="1">
    <citation type="submission" date="2019-10" db="EMBL/GenBank/DDBJ databases">
        <authorList>
            <person name="Zhang R."/>
            <person name="Pan Y."/>
            <person name="Wang J."/>
            <person name="Ma R."/>
            <person name="Yu S."/>
        </authorList>
    </citation>
    <scope>NUCLEOTIDE SEQUENCE</scope>
    <source>
        <strain evidence="1">LA-IB0</strain>
        <tissue evidence="1">Leaf</tissue>
    </source>
</reference>
<dbReference type="AlphaFoldDB" id="A0AAV6WSC0"/>
<evidence type="ECO:0000313" key="1">
    <source>
        <dbReference type="EMBL" id="KAG8373461.1"/>
    </source>
</evidence>